<feature type="signal peptide" evidence="1">
    <location>
        <begin position="1"/>
        <end position="19"/>
    </location>
</feature>
<evidence type="ECO:0000256" key="1">
    <source>
        <dbReference type="SAM" id="SignalP"/>
    </source>
</evidence>
<dbReference type="RefSeq" id="WP_115371506.1">
    <property type="nucleotide sequence ID" value="NZ_QASA01000001.1"/>
</dbReference>
<dbReference type="EMBL" id="QASA01000001">
    <property type="protein sequence ID" value="RDC61999.1"/>
    <property type="molecule type" value="Genomic_DNA"/>
</dbReference>
<protein>
    <submittedName>
        <fullName evidence="3">Protein flp</fullName>
    </submittedName>
</protein>
<dbReference type="Gene3D" id="3.40.710.10">
    <property type="entry name" value="DD-peptidase/beta-lactamase superfamily"/>
    <property type="match status" value="1"/>
</dbReference>
<sequence>MRKFLLSLLLTGSVFFTYAQKPALSQKQGNIFKNASAESVGMSSERLQRLDKLLQEYTSKNLVPGAIALIMRDGKVVYQKAVGVNDLDTKAPLAPDAIMRIASQTKALTSLGVMLLFEEGKFLLDEPVSKYIPAFKNQKVLETFNDKDSSYTTVPAKREVTIRHLLTHTSGIGYAGIGSKEATAIYAKAKVTSGIGTPHGKIGDAMNRLGSLPLMHQPGEKFTYSLSTDVLGYFIEVISGMPLDKFMRSRIFEPLDMTDTYFYLPANKQNRLANLFTEDAQKNTVKAVARNGQSPDYPKVQDGTYFSGGAGLSSTIGDYAKFLQMMLNHGSYNGKQIISPATVRLMTTNQIGEVNQGDNKFGLGFGIITAKGAAKLGVSEGSYEWGGYFGTTYWVDPKEGIVALIYTQKAPNSTGGSLSDKFKAMVYQSITSSRGKELD</sequence>
<dbReference type="Proteomes" id="UP000253919">
    <property type="component" value="Unassembled WGS sequence"/>
</dbReference>
<accession>A0A369QGH7</accession>
<name>A0A369QGH7_9BACT</name>
<dbReference type="InterPro" id="IPR050789">
    <property type="entry name" value="Diverse_Enzym_Activities"/>
</dbReference>
<comment type="caution">
    <text evidence="3">The sequence shown here is derived from an EMBL/GenBank/DDBJ whole genome shotgun (WGS) entry which is preliminary data.</text>
</comment>
<dbReference type="PANTHER" id="PTHR43283:SF3">
    <property type="entry name" value="BETA-LACTAMASE FAMILY PROTEIN (AFU_ORTHOLOGUE AFUA_5G07500)"/>
    <property type="match status" value="1"/>
</dbReference>
<gene>
    <name evidence="3" type="ORF">AHMF7616_00589</name>
</gene>
<keyword evidence="1" id="KW-0732">Signal</keyword>
<reference evidence="3 4" key="1">
    <citation type="submission" date="2018-04" db="EMBL/GenBank/DDBJ databases">
        <title>Adhaeribacter sp. HMF7616 genome sequencing and assembly.</title>
        <authorList>
            <person name="Kang H."/>
            <person name="Kang J."/>
            <person name="Cha I."/>
            <person name="Kim H."/>
            <person name="Joh K."/>
        </authorList>
    </citation>
    <scope>NUCLEOTIDE SEQUENCE [LARGE SCALE GENOMIC DNA]</scope>
    <source>
        <strain evidence="3 4">HMF7616</strain>
    </source>
</reference>
<dbReference type="AlphaFoldDB" id="A0A369QGH7"/>
<evidence type="ECO:0000313" key="4">
    <source>
        <dbReference type="Proteomes" id="UP000253919"/>
    </source>
</evidence>
<feature type="chain" id="PRO_5016851881" evidence="1">
    <location>
        <begin position="20"/>
        <end position="439"/>
    </location>
</feature>
<dbReference type="SUPFAM" id="SSF56601">
    <property type="entry name" value="beta-lactamase/transpeptidase-like"/>
    <property type="match status" value="1"/>
</dbReference>
<organism evidence="3 4">
    <name type="scientific">Adhaeribacter pallidiroseus</name>
    <dbReference type="NCBI Taxonomy" id="2072847"/>
    <lineage>
        <taxon>Bacteria</taxon>
        <taxon>Pseudomonadati</taxon>
        <taxon>Bacteroidota</taxon>
        <taxon>Cytophagia</taxon>
        <taxon>Cytophagales</taxon>
        <taxon>Hymenobacteraceae</taxon>
        <taxon>Adhaeribacter</taxon>
    </lineage>
</organism>
<keyword evidence="4" id="KW-1185">Reference proteome</keyword>
<dbReference type="InterPro" id="IPR001466">
    <property type="entry name" value="Beta-lactam-related"/>
</dbReference>
<evidence type="ECO:0000313" key="3">
    <source>
        <dbReference type="EMBL" id="RDC61999.1"/>
    </source>
</evidence>
<dbReference type="PANTHER" id="PTHR43283">
    <property type="entry name" value="BETA-LACTAMASE-RELATED"/>
    <property type="match status" value="1"/>
</dbReference>
<proteinExistence type="predicted"/>
<dbReference type="OrthoDB" id="1522765at2"/>
<feature type="domain" description="Beta-lactamase-related" evidence="2">
    <location>
        <begin position="50"/>
        <end position="412"/>
    </location>
</feature>
<evidence type="ECO:0000259" key="2">
    <source>
        <dbReference type="Pfam" id="PF00144"/>
    </source>
</evidence>
<dbReference type="Pfam" id="PF00144">
    <property type="entry name" value="Beta-lactamase"/>
    <property type="match status" value="1"/>
</dbReference>
<dbReference type="InterPro" id="IPR012338">
    <property type="entry name" value="Beta-lactam/transpept-like"/>
</dbReference>